<organism evidence="2 3">
    <name type="scientific">Thlaspi arvense</name>
    <name type="common">Field penny-cress</name>
    <dbReference type="NCBI Taxonomy" id="13288"/>
    <lineage>
        <taxon>Eukaryota</taxon>
        <taxon>Viridiplantae</taxon>
        <taxon>Streptophyta</taxon>
        <taxon>Embryophyta</taxon>
        <taxon>Tracheophyta</taxon>
        <taxon>Spermatophyta</taxon>
        <taxon>Magnoliopsida</taxon>
        <taxon>eudicotyledons</taxon>
        <taxon>Gunneridae</taxon>
        <taxon>Pentapetalae</taxon>
        <taxon>rosids</taxon>
        <taxon>malvids</taxon>
        <taxon>Brassicales</taxon>
        <taxon>Brassicaceae</taxon>
        <taxon>Thlaspideae</taxon>
        <taxon>Thlaspi</taxon>
    </lineage>
</organism>
<dbReference type="PANTHER" id="PTHR26312">
    <property type="entry name" value="TETRATRICOPEPTIDE REPEAT PROTEIN 5"/>
    <property type="match status" value="1"/>
</dbReference>
<protein>
    <recommendedName>
        <fullName evidence="4">Tetratricopeptide repeat-like superfamily protein</fullName>
    </recommendedName>
</protein>
<gene>
    <name evidence="2" type="ORF">TAV2_LOCUS4012</name>
</gene>
<dbReference type="EMBL" id="OU466857">
    <property type="protein sequence ID" value="CAH2038681.1"/>
    <property type="molecule type" value="Genomic_DNA"/>
</dbReference>
<evidence type="ECO:0000313" key="2">
    <source>
        <dbReference type="EMBL" id="CAH2038681.1"/>
    </source>
</evidence>
<feature type="compositionally biased region" description="Gly residues" evidence="1">
    <location>
        <begin position="360"/>
        <end position="369"/>
    </location>
</feature>
<evidence type="ECO:0008006" key="4">
    <source>
        <dbReference type="Google" id="ProtNLM"/>
    </source>
</evidence>
<sequence length="573" mass="63620">MGVKVATTSTFHQWVAHPIVHHSSSLSQTLASSSISSASRRRSIGHDGRSLSCRSVAQSQRINPSPLFGTSPPNLRHSKSCELWESSRPTKTQLIRRAFSASVDPFSEEEFSKKMQELALKFRVSNEDDDEETETRIHDSEPPVRTIHDAIDVARSGSHYFSIMDGVDKSSSSRSDSMEPPWPEMVQMSSIERKANSVDLPLSLRIIKRKLQMEEGVKQVGDSACCSVKRAFSSMVFMIRELQSFTLHMRELLLFEDLQGILLRVRKEMQASFVWLFQQVFSATPTLMVSVMILLANFTVYSIGSNSALAAATPHPPTATVSFLFETTELSETQESSSKFDPSTVQTFSVSSPIGKTSFVGGGSGGGGNNIPPVQSGTDGEGSDQFRVPSQFSSSSLGATSADSNASVSGQEEIRLWNSILEESEKMEALDHETMKQMVSPVEARLEAEESMDYFKTELLYQTGLSQQPDNVLLLANYAQFLYLIIHDYDRAEKYFKRAAKAEPADAEALNKYATFLWKARNDIWRAEETFLEAISADPTNSFYSANYAHFLWNTGGDDTCFPLDAPPQQNTT</sequence>
<dbReference type="Proteomes" id="UP000836841">
    <property type="component" value="Chromosome 1"/>
</dbReference>
<feature type="region of interest" description="Disordered" evidence="1">
    <location>
        <begin position="359"/>
        <end position="408"/>
    </location>
</feature>
<dbReference type="SUPFAM" id="SSF48452">
    <property type="entry name" value="TPR-like"/>
    <property type="match status" value="1"/>
</dbReference>
<feature type="compositionally biased region" description="Low complexity" evidence="1">
    <location>
        <begin position="390"/>
        <end position="404"/>
    </location>
</feature>
<keyword evidence="3" id="KW-1185">Reference proteome</keyword>
<accession>A0AAU9RIJ8</accession>
<dbReference type="Gene3D" id="1.25.40.10">
    <property type="entry name" value="Tetratricopeptide repeat domain"/>
    <property type="match status" value="1"/>
</dbReference>
<evidence type="ECO:0000256" key="1">
    <source>
        <dbReference type="SAM" id="MobiDB-lite"/>
    </source>
</evidence>
<dbReference type="InterPro" id="IPR011990">
    <property type="entry name" value="TPR-like_helical_dom_sf"/>
</dbReference>
<dbReference type="PANTHER" id="PTHR26312:SF136">
    <property type="entry name" value="BNAC05G05070D PROTEIN"/>
    <property type="match status" value="1"/>
</dbReference>
<reference evidence="2 3" key="1">
    <citation type="submission" date="2022-03" db="EMBL/GenBank/DDBJ databases">
        <authorList>
            <person name="Nunn A."/>
            <person name="Chopra R."/>
            <person name="Nunn A."/>
            <person name="Contreras Garrido A."/>
        </authorList>
    </citation>
    <scope>NUCLEOTIDE SEQUENCE [LARGE SCALE GENOMIC DNA]</scope>
</reference>
<proteinExistence type="predicted"/>
<feature type="region of interest" description="Disordered" evidence="1">
    <location>
        <begin position="36"/>
        <end position="57"/>
    </location>
</feature>
<dbReference type="AlphaFoldDB" id="A0AAU9RIJ8"/>
<evidence type="ECO:0000313" key="3">
    <source>
        <dbReference type="Proteomes" id="UP000836841"/>
    </source>
</evidence>
<name>A0AAU9RIJ8_THLAR</name>